<gene>
    <name evidence="1" type="ORF">THIOM_003296</name>
</gene>
<sequence length="92" mass="10813">MKAHLLWQIIPSRKSCFHQKALYISIPRCRSPSLFQCRKKLRIMLIKAMFEQCHMSPRNAINGSKFSRLLKKSECFSIKLSTFRKLISLLLS</sequence>
<keyword evidence="2" id="KW-1185">Reference proteome</keyword>
<protein>
    <submittedName>
        <fullName evidence="1">Uncharacterized protein</fullName>
    </submittedName>
</protein>
<proteinExistence type="predicted"/>
<accession>A0A176RZ18</accession>
<comment type="caution">
    <text evidence="1">The sequence shown here is derived from an EMBL/GenBank/DDBJ whole genome shotgun (WGS) entry which is preliminary data.</text>
</comment>
<dbReference type="Proteomes" id="UP000076962">
    <property type="component" value="Unassembled WGS sequence"/>
</dbReference>
<organism evidence="1 2">
    <name type="scientific">Candidatus Thiomargarita nelsonii</name>
    <dbReference type="NCBI Taxonomy" id="1003181"/>
    <lineage>
        <taxon>Bacteria</taxon>
        <taxon>Pseudomonadati</taxon>
        <taxon>Pseudomonadota</taxon>
        <taxon>Gammaproteobacteria</taxon>
        <taxon>Thiotrichales</taxon>
        <taxon>Thiotrichaceae</taxon>
        <taxon>Thiomargarita</taxon>
    </lineage>
</organism>
<evidence type="ECO:0000313" key="2">
    <source>
        <dbReference type="Proteomes" id="UP000076962"/>
    </source>
</evidence>
<reference evidence="1 2" key="1">
    <citation type="submission" date="2016-05" db="EMBL/GenBank/DDBJ databases">
        <title>Single-cell genome of chain-forming Candidatus Thiomargarita nelsonii and comparison to other large sulfur-oxidizing bacteria.</title>
        <authorList>
            <person name="Winkel M."/>
            <person name="Salman V."/>
            <person name="Woyke T."/>
            <person name="Schulz-Vogt H."/>
            <person name="Richter M."/>
            <person name="Flood B."/>
            <person name="Bailey J."/>
            <person name="Amann R."/>
            <person name="Mussmann M."/>
        </authorList>
    </citation>
    <scope>NUCLEOTIDE SEQUENCE [LARGE SCALE GENOMIC DNA]</scope>
    <source>
        <strain evidence="1 2">THI036</strain>
    </source>
</reference>
<dbReference type="AlphaFoldDB" id="A0A176RZ18"/>
<evidence type="ECO:0000313" key="1">
    <source>
        <dbReference type="EMBL" id="OAD20964.1"/>
    </source>
</evidence>
<dbReference type="EMBL" id="LUTY01001974">
    <property type="protein sequence ID" value="OAD20964.1"/>
    <property type="molecule type" value="Genomic_DNA"/>
</dbReference>
<name>A0A176RZ18_9GAMM</name>